<organism evidence="1 2">
    <name type="scientific">Henosepilachna vigintioctopunctata</name>
    <dbReference type="NCBI Taxonomy" id="420089"/>
    <lineage>
        <taxon>Eukaryota</taxon>
        <taxon>Metazoa</taxon>
        <taxon>Ecdysozoa</taxon>
        <taxon>Arthropoda</taxon>
        <taxon>Hexapoda</taxon>
        <taxon>Insecta</taxon>
        <taxon>Pterygota</taxon>
        <taxon>Neoptera</taxon>
        <taxon>Endopterygota</taxon>
        <taxon>Coleoptera</taxon>
        <taxon>Polyphaga</taxon>
        <taxon>Cucujiformia</taxon>
        <taxon>Coccinelloidea</taxon>
        <taxon>Coccinellidae</taxon>
        <taxon>Epilachninae</taxon>
        <taxon>Epilachnini</taxon>
        <taxon>Henosepilachna</taxon>
    </lineage>
</organism>
<keyword evidence="2" id="KW-1185">Reference proteome</keyword>
<name>A0AAW1TPC7_9CUCU</name>
<evidence type="ECO:0000313" key="2">
    <source>
        <dbReference type="Proteomes" id="UP001431783"/>
    </source>
</evidence>
<protein>
    <submittedName>
        <fullName evidence="1">Uncharacterized protein</fullName>
    </submittedName>
</protein>
<accession>A0AAW1TPC7</accession>
<dbReference type="AlphaFoldDB" id="A0AAW1TPC7"/>
<evidence type="ECO:0000313" key="1">
    <source>
        <dbReference type="EMBL" id="KAK9872185.1"/>
    </source>
</evidence>
<gene>
    <name evidence="1" type="ORF">WA026_016238</name>
</gene>
<dbReference type="EMBL" id="JARQZJ010000009">
    <property type="protein sequence ID" value="KAK9872185.1"/>
    <property type="molecule type" value="Genomic_DNA"/>
</dbReference>
<proteinExistence type="predicted"/>
<reference evidence="1 2" key="1">
    <citation type="submission" date="2023-03" db="EMBL/GenBank/DDBJ databases">
        <title>Genome insight into feeding habits of ladybird beetles.</title>
        <authorList>
            <person name="Li H.-S."/>
            <person name="Huang Y.-H."/>
            <person name="Pang H."/>
        </authorList>
    </citation>
    <scope>NUCLEOTIDE SEQUENCE [LARGE SCALE GENOMIC DNA]</scope>
    <source>
        <strain evidence="1">SYSU_2023b</strain>
        <tissue evidence="1">Whole body</tissue>
    </source>
</reference>
<comment type="caution">
    <text evidence="1">The sequence shown here is derived from an EMBL/GenBank/DDBJ whole genome shotgun (WGS) entry which is preliminary data.</text>
</comment>
<dbReference type="Proteomes" id="UP001431783">
    <property type="component" value="Unassembled WGS sequence"/>
</dbReference>
<sequence>MNCSQKLPTVSRRNFKRVIVVNGVTEWSCLPPFLCEFEELLTKTEEVLPLTENLSILNNYASEQGSTTQILPPLNTVSTSDPLNTSTSQSATLDYSFQYLPLNEDPKTPCKEVQESTTQNLEDTITIGSLIEPQRICSRNSDNMVIPSPFKRALFWQTPEQNSIGRSKEKVHSVVSSLDEEWVKSGGSANDISDEVTYKEERNEEESRIKQGDYVIVKLPVMAMIACDESEPLFKVNDWDISAISESQIIKVLDVPNMIITDDRIKYKFDSALEADV</sequence>